<dbReference type="AlphaFoldDB" id="A0A812HTC5"/>
<name>A0A812HTC5_9DINO</name>
<feature type="compositionally biased region" description="Basic and acidic residues" evidence="1">
    <location>
        <begin position="8"/>
        <end position="20"/>
    </location>
</feature>
<dbReference type="Proteomes" id="UP000604046">
    <property type="component" value="Unassembled WGS sequence"/>
</dbReference>
<sequence>MRSGRGWRPLEAKKAPWEHRRPPKQVAVETGPSVDEAKEQQDILEAFRLGRKEMKFEVDQAAVPVELPDILQTLSFDPPASSPTLAELRNKLRLCPDDCAPPIAKVNGKVVMVGIRSYSQEQNKIKVLPVLDPTQESNELVANCEFLREGPC</sequence>
<dbReference type="OrthoDB" id="421596at2759"/>
<reference evidence="2" key="1">
    <citation type="submission" date="2021-02" db="EMBL/GenBank/DDBJ databases">
        <authorList>
            <person name="Dougan E. K."/>
            <person name="Rhodes N."/>
            <person name="Thang M."/>
            <person name="Chan C."/>
        </authorList>
    </citation>
    <scope>NUCLEOTIDE SEQUENCE</scope>
</reference>
<accession>A0A812HTC5</accession>
<comment type="caution">
    <text evidence="2">The sequence shown here is derived from an EMBL/GenBank/DDBJ whole genome shotgun (WGS) entry which is preliminary data.</text>
</comment>
<feature type="region of interest" description="Disordered" evidence="1">
    <location>
        <begin position="1"/>
        <end position="37"/>
    </location>
</feature>
<keyword evidence="3" id="KW-1185">Reference proteome</keyword>
<evidence type="ECO:0000313" key="3">
    <source>
        <dbReference type="Proteomes" id="UP000604046"/>
    </source>
</evidence>
<evidence type="ECO:0000256" key="1">
    <source>
        <dbReference type="SAM" id="MobiDB-lite"/>
    </source>
</evidence>
<organism evidence="2 3">
    <name type="scientific">Symbiodinium natans</name>
    <dbReference type="NCBI Taxonomy" id="878477"/>
    <lineage>
        <taxon>Eukaryota</taxon>
        <taxon>Sar</taxon>
        <taxon>Alveolata</taxon>
        <taxon>Dinophyceae</taxon>
        <taxon>Suessiales</taxon>
        <taxon>Symbiodiniaceae</taxon>
        <taxon>Symbiodinium</taxon>
    </lineage>
</organism>
<gene>
    <name evidence="2" type="ORF">SNAT2548_LOCUS1912</name>
</gene>
<proteinExistence type="predicted"/>
<dbReference type="EMBL" id="CAJNDS010000111">
    <property type="protein sequence ID" value="CAE6960116.1"/>
    <property type="molecule type" value="Genomic_DNA"/>
</dbReference>
<protein>
    <submittedName>
        <fullName evidence="2">Uncharacterized protein</fullName>
    </submittedName>
</protein>
<evidence type="ECO:0000313" key="2">
    <source>
        <dbReference type="EMBL" id="CAE6960116.1"/>
    </source>
</evidence>